<gene>
    <name evidence="1" type="ORF">HDG40_005216</name>
</gene>
<comment type="caution">
    <text evidence="1">The sequence shown here is derived from an EMBL/GenBank/DDBJ whole genome shotgun (WGS) entry which is preliminary data.</text>
</comment>
<evidence type="ECO:0000313" key="1">
    <source>
        <dbReference type="EMBL" id="MBB5427037.1"/>
    </source>
</evidence>
<sequence>MATFPQGFYISLVAPIGGSLEFTTDPFDPGPNQHLCGATCE</sequence>
<evidence type="ECO:0000313" key="2">
    <source>
        <dbReference type="Proteomes" id="UP000592780"/>
    </source>
</evidence>
<name>A0A7W8QAW3_PARAM</name>
<dbReference type="AlphaFoldDB" id="A0A7W8QAW3"/>
<dbReference type="EMBL" id="JACHDD010000008">
    <property type="protein sequence ID" value="MBB5427037.1"/>
    <property type="molecule type" value="Genomic_DNA"/>
</dbReference>
<organism evidence="1 2">
    <name type="scientific">Paraburkholderia atlantica</name>
    <dbReference type="NCBI Taxonomy" id="2654982"/>
    <lineage>
        <taxon>Bacteria</taxon>
        <taxon>Pseudomonadati</taxon>
        <taxon>Pseudomonadota</taxon>
        <taxon>Betaproteobacteria</taxon>
        <taxon>Burkholderiales</taxon>
        <taxon>Burkholderiaceae</taxon>
        <taxon>Paraburkholderia</taxon>
    </lineage>
</organism>
<accession>A0A7W8QAW3</accession>
<reference evidence="1 2" key="1">
    <citation type="submission" date="2020-08" db="EMBL/GenBank/DDBJ databases">
        <title>Genomic Encyclopedia of Type Strains, Phase IV (KMG-V): Genome sequencing to study the core and pangenomes of soil and plant-associated prokaryotes.</title>
        <authorList>
            <person name="Whitman W."/>
        </authorList>
    </citation>
    <scope>NUCLEOTIDE SEQUENCE [LARGE SCALE GENOMIC DNA]</scope>
    <source>
        <strain evidence="1 2">JPY158</strain>
    </source>
</reference>
<dbReference type="Proteomes" id="UP000592780">
    <property type="component" value="Unassembled WGS sequence"/>
</dbReference>
<proteinExistence type="predicted"/>
<keyword evidence="2" id="KW-1185">Reference proteome</keyword>
<protein>
    <submittedName>
        <fullName evidence="1">Uncharacterized protein</fullName>
    </submittedName>
</protein>